<dbReference type="Gene3D" id="3.40.1570.10">
    <property type="entry name" value="HemS/ChuS/ChuX like domains"/>
    <property type="match status" value="2"/>
</dbReference>
<dbReference type="Pfam" id="PF06228">
    <property type="entry name" value="ChuX_HutX"/>
    <property type="match status" value="1"/>
</dbReference>
<evidence type="ECO:0000313" key="3">
    <source>
        <dbReference type="EMBL" id="NHZ62482.1"/>
    </source>
</evidence>
<dbReference type="Proteomes" id="UP000610594">
    <property type="component" value="Unassembled WGS sequence"/>
</dbReference>
<dbReference type="InterPro" id="IPR053733">
    <property type="entry name" value="Heme_Transport_Util_sf"/>
</dbReference>
<dbReference type="CDD" id="cd16831">
    <property type="entry name" value="HemS-like_C"/>
    <property type="match status" value="1"/>
</dbReference>
<protein>
    <submittedName>
        <fullName evidence="3">Hemin-degrading factor</fullName>
    </submittedName>
</protein>
<dbReference type="Pfam" id="PF05171">
    <property type="entry name" value="HemS"/>
    <property type="match status" value="1"/>
</dbReference>
<sequence length="388" mass="42623">MKRLRTLPLAIAGALLVLAGHAGAATLAERWGQLRTEQPKVMIRDAARTLGVSEAELLATGIGSTVTRLRSDGNDPREIMRRALDLGTVLALTRNENGVIERTGVATKVKPQPDDDKEVAKDAGVKDEEREARQRNIAGGYLGGEIDLRFTFSKWKHAFAVAQPGFDGVVKRSLQFFDENGAAIHKIYPKDAAGVAVFDKLVADFRHPDQNAALKVAARAPKAPELADSKVDVKEFQQAWNEMSDVHQFNRLLTEFKITREQAMRLAPAGMVQRLKPEAVRTLLDEAARQQLPLMSFLGNGALIQIFSGKITKTAASAGWYNVLDPAFNLHLRDSAFKSGWVVRRAGVTSVEFYDTEGEQVVSFFGVRERGQPQPKSWVDLTAALPKG</sequence>
<reference evidence="3 4" key="1">
    <citation type="submission" date="2019-10" db="EMBL/GenBank/DDBJ databases">
        <title>Taxonomy of Antarctic Massilia spp.: description of Massilia rubra sp. nov., Massilia aquatica sp. nov., Massilia mucilaginosa sp. nov., Massilia frigida sp. nov. isolated from streams, lakes and regoliths.</title>
        <authorList>
            <person name="Holochova P."/>
            <person name="Sedlacek I."/>
            <person name="Kralova S."/>
            <person name="Maslanova I."/>
            <person name="Busse H.-J."/>
            <person name="Stankova E."/>
            <person name="Vrbovska V."/>
            <person name="Kovarovic V."/>
            <person name="Bartak M."/>
            <person name="Svec P."/>
            <person name="Pantucek R."/>
        </authorList>
    </citation>
    <scope>NUCLEOTIDE SEQUENCE [LARGE SCALE GENOMIC DNA]</scope>
    <source>
        <strain evidence="3 4">CCM 8694</strain>
    </source>
</reference>
<evidence type="ECO:0000313" key="4">
    <source>
        <dbReference type="Proteomes" id="UP000610594"/>
    </source>
</evidence>
<dbReference type="SUPFAM" id="SSF144064">
    <property type="entry name" value="Heme iron utilization protein-like"/>
    <property type="match status" value="1"/>
</dbReference>
<dbReference type="RefSeq" id="WP_167236665.1">
    <property type="nucleotide sequence ID" value="NZ_WHJF01000018.1"/>
</dbReference>
<dbReference type="InterPro" id="IPR010413">
    <property type="entry name" value="HutX-like"/>
</dbReference>
<name>A0ABX0MST6_9BURK</name>
<accession>A0ABX0MST6</accession>
<keyword evidence="1" id="KW-0732">Signal</keyword>
<feature type="domain" description="Haemin-degrading HemS/ChuX" evidence="2">
    <location>
        <begin position="257"/>
        <end position="385"/>
    </location>
</feature>
<gene>
    <name evidence="3" type="ORF">F1735_09210</name>
</gene>
<feature type="signal peptide" evidence="1">
    <location>
        <begin position="1"/>
        <end position="24"/>
    </location>
</feature>
<keyword evidence="4" id="KW-1185">Reference proteome</keyword>
<dbReference type="EMBL" id="WHJF01000018">
    <property type="protein sequence ID" value="NHZ62482.1"/>
    <property type="molecule type" value="Genomic_DNA"/>
</dbReference>
<feature type="chain" id="PRO_5047543835" evidence="1">
    <location>
        <begin position="25"/>
        <end position="388"/>
    </location>
</feature>
<organism evidence="3 4">
    <name type="scientific">Massilia genomosp. 1</name>
    <dbReference type="NCBI Taxonomy" id="2609280"/>
    <lineage>
        <taxon>Bacteria</taxon>
        <taxon>Pseudomonadati</taxon>
        <taxon>Pseudomonadota</taxon>
        <taxon>Betaproteobacteria</taxon>
        <taxon>Burkholderiales</taxon>
        <taxon>Oxalobacteraceae</taxon>
        <taxon>Telluria group</taxon>
        <taxon>Massilia</taxon>
    </lineage>
</organism>
<dbReference type="InterPro" id="IPR007845">
    <property type="entry name" value="HemS/ChuX_dom"/>
</dbReference>
<dbReference type="CDD" id="cd16830">
    <property type="entry name" value="HemS-like_N"/>
    <property type="match status" value="1"/>
</dbReference>
<evidence type="ECO:0000259" key="2">
    <source>
        <dbReference type="Pfam" id="PF05171"/>
    </source>
</evidence>
<proteinExistence type="predicted"/>
<evidence type="ECO:0000256" key="1">
    <source>
        <dbReference type="SAM" id="SignalP"/>
    </source>
</evidence>
<comment type="caution">
    <text evidence="3">The sequence shown here is derived from an EMBL/GenBank/DDBJ whole genome shotgun (WGS) entry which is preliminary data.</text>
</comment>